<dbReference type="AlphaFoldDB" id="A0A1T4RM73"/>
<dbReference type="Proteomes" id="UP000190449">
    <property type="component" value="Unassembled WGS sequence"/>
</dbReference>
<name>A0A1T4RM73_9BACT</name>
<evidence type="ECO:0000313" key="1">
    <source>
        <dbReference type="EMBL" id="SKA17105.1"/>
    </source>
</evidence>
<evidence type="ECO:0000313" key="2">
    <source>
        <dbReference type="Proteomes" id="UP000190449"/>
    </source>
</evidence>
<accession>A0A1T4RM73</accession>
<sequence>MKKFGNVALIAVAMAMLTCVGMWGCSDWFPEDGEREFFDYFSDSQIVGFIDDSLVIVADDKEWSQETSDGYAIGGRGHQRLRVFNYRVQENGPRWTDTLDNFNEECNYVLGQLSDSVIWGGRTARYTKVWKGPVMTFWKIGGKPVVHQISVKMEGCEIGFPVESLRDWLDGLILSLGTIYSAPNMHTMLNAGGDTCQYAVLDTVAKTLTYKRLDENLKWIQKCDDVRAWGDDVICSVAGKRLLEGNILKNEKDTLLAPLAFSKGIFWGNMIELRANICSLGNQEISCLDSAFTWREPLKFYKGNDVVVNLE</sequence>
<dbReference type="EMBL" id="FUWU01000080">
    <property type="protein sequence ID" value="SKA17105.1"/>
    <property type="molecule type" value="Genomic_DNA"/>
</dbReference>
<gene>
    <name evidence="1" type="ORF">SAMN02745108_02773</name>
</gene>
<protein>
    <submittedName>
        <fullName evidence="1">Uncharacterized protein</fullName>
    </submittedName>
</protein>
<organism evidence="1 2">
    <name type="scientific">Fibrobacter intestinalis</name>
    <dbReference type="NCBI Taxonomy" id="28122"/>
    <lineage>
        <taxon>Bacteria</taxon>
        <taxon>Pseudomonadati</taxon>
        <taxon>Fibrobacterota</taxon>
        <taxon>Fibrobacteria</taxon>
        <taxon>Fibrobacterales</taxon>
        <taxon>Fibrobacteraceae</taxon>
        <taxon>Fibrobacter</taxon>
    </lineage>
</organism>
<dbReference type="STRING" id="28122.SAMN02745108_02773"/>
<dbReference type="RefSeq" id="WP_143394324.1">
    <property type="nucleotide sequence ID" value="NZ_FUWU01000080.1"/>
</dbReference>
<proteinExistence type="predicted"/>
<reference evidence="1 2" key="1">
    <citation type="submission" date="2017-02" db="EMBL/GenBank/DDBJ databases">
        <authorList>
            <person name="Peterson S.W."/>
        </authorList>
    </citation>
    <scope>NUCLEOTIDE SEQUENCE [LARGE SCALE GENOMIC DNA]</scope>
    <source>
        <strain evidence="1 2">ATCC 43854</strain>
    </source>
</reference>